<evidence type="ECO:0000256" key="4">
    <source>
        <dbReference type="ARBA" id="ARBA00024190"/>
    </source>
</evidence>
<dbReference type="AlphaFoldDB" id="A0A1B6GVL5"/>
<feature type="compositionally biased region" description="Basic and acidic residues" evidence="8">
    <location>
        <begin position="238"/>
        <end position="247"/>
    </location>
</feature>
<proteinExistence type="predicted"/>
<dbReference type="InterPro" id="IPR019734">
    <property type="entry name" value="TPR_rpt"/>
</dbReference>
<dbReference type="GO" id="GO:0120293">
    <property type="term" value="C:dynein axonemal particle"/>
    <property type="evidence" value="ECO:0007669"/>
    <property type="project" value="UniProtKB-SubCell"/>
</dbReference>
<dbReference type="Pfam" id="PF13424">
    <property type="entry name" value="TPR_12"/>
    <property type="match status" value="1"/>
</dbReference>
<sequence>MDKVTELKDKGNAALQSNNFDEAIKCYTEAISLDSKNHVLFSNRSAAYAKAGSYQKALEDAEKTVQLKPDWAKGYSRKGSALAYLGRFEESVKAYEEGLKYDPNNAQMKEGLAEVQAQMMGQFPADPMAGFKSPFKSPDIFIKLRNDPRTAEMLNDPECLKLINSLQTNPNALSDKFNDPRMMTILSVLLGINLAAENDDTSPMDVDPPSRSTPPPTKSTPTPPPSTEDPSLTPQQKQAKEEKELGNTAYKKKDFEKALQHYNKAVELDPCDITYLNNIAAVYFEQKDYKKCIEQCEKAVEVGRENRADYKLIAKAFSRIGNCYRKLEDWKQAKVFYEKSMSEHRTPEVKTVISELEKKIKEEERKAYIDPAKAEEAKEKGNDLFKNGDYAEAVKYYTEAIRRNPDDPKYYSNRAACYTKLAAFDLGLKDCDECVKLDPKFIKGWIRKGKILQGMQQQSKAITAYQKALEIDPNNQEALEGYRSCSVAANSNPEEVRKRAMGDPEVQAILRDPAMRLILEQMQSDPKALQDHLKNPEIAAKIQKLLESGLIAIH</sequence>
<dbReference type="SMART" id="SM00727">
    <property type="entry name" value="STI1"/>
    <property type="match status" value="2"/>
</dbReference>
<accession>A0A1B6GVL5</accession>
<dbReference type="FunFam" id="1.10.260.100:FF:000002">
    <property type="entry name" value="Stress-induced-phosphoprotein 1 (Hsp70/Hsp90-organizing)"/>
    <property type="match status" value="1"/>
</dbReference>
<dbReference type="PANTHER" id="PTHR22904:SF523">
    <property type="entry name" value="STRESS-INDUCED-PHOSPHOPROTEIN 1"/>
    <property type="match status" value="1"/>
</dbReference>
<dbReference type="GO" id="GO:0051879">
    <property type="term" value="F:Hsp90 protein binding"/>
    <property type="evidence" value="ECO:0007669"/>
    <property type="project" value="TreeGrafter"/>
</dbReference>
<feature type="repeat" description="TPR" evidence="7">
    <location>
        <begin position="374"/>
        <end position="407"/>
    </location>
</feature>
<dbReference type="Pfam" id="PF17830">
    <property type="entry name" value="STI1-HOP_DP"/>
    <property type="match status" value="2"/>
</dbReference>
<feature type="repeat" description="TPR" evidence="7">
    <location>
        <begin position="4"/>
        <end position="37"/>
    </location>
</feature>
<dbReference type="InterPro" id="IPR011990">
    <property type="entry name" value="TPR-like_helical_dom_sf"/>
</dbReference>
<dbReference type="Pfam" id="PF00515">
    <property type="entry name" value="TPR_1"/>
    <property type="match status" value="4"/>
</dbReference>
<evidence type="ECO:0000259" key="9">
    <source>
        <dbReference type="SMART" id="SM00727"/>
    </source>
</evidence>
<reference evidence="10" key="1">
    <citation type="submission" date="2015-11" db="EMBL/GenBank/DDBJ databases">
        <title>De novo transcriptome assembly of four potential Pierce s Disease insect vectors from Arizona vineyards.</title>
        <authorList>
            <person name="Tassone E.E."/>
        </authorList>
    </citation>
    <scope>NUCLEOTIDE SEQUENCE</scope>
</reference>
<organism evidence="10">
    <name type="scientific">Cuerna arida</name>
    <dbReference type="NCBI Taxonomy" id="1464854"/>
    <lineage>
        <taxon>Eukaryota</taxon>
        <taxon>Metazoa</taxon>
        <taxon>Ecdysozoa</taxon>
        <taxon>Arthropoda</taxon>
        <taxon>Hexapoda</taxon>
        <taxon>Insecta</taxon>
        <taxon>Pterygota</taxon>
        <taxon>Neoptera</taxon>
        <taxon>Paraneoptera</taxon>
        <taxon>Hemiptera</taxon>
        <taxon>Auchenorrhyncha</taxon>
        <taxon>Membracoidea</taxon>
        <taxon>Cicadellidae</taxon>
        <taxon>Cicadellinae</taxon>
        <taxon>Proconiini</taxon>
        <taxon>Cuerna</taxon>
    </lineage>
</organism>
<evidence type="ECO:0000256" key="5">
    <source>
        <dbReference type="ARBA" id="ARBA00026193"/>
    </source>
</evidence>
<feature type="region of interest" description="Disordered" evidence="8">
    <location>
        <begin position="199"/>
        <end position="247"/>
    </location>
</feature>
<keyword evidence="1" id="KW-0963">Cytoplasm</keyword>
<dbReference type="Gene3D" id="1.10.260.100">
    <property type="match status" value="2"/>
</dbReference>
<evidence type="ECO:0000313" key="10">
    <source>
        <dbReference type="EMBL" id="JAS66490.1"/>
    </source>
</evidence>
<comment type="function">
    <text evidence="6">Acts as a co-chaperone for HSP90AA1. Mediates the association of the molecular chaperones HSPA8/HSC70 and HSP90.</text>
</comment>
<evidence type="ECO:0000256" key="6">
    <source>
        <dbReference type="ARBA" id="ARBA00045590"/>
    </source>
</evidence>
<feature type="domain" description="STI1" evidence="9">
    <location>
        <begin position="503"/>
        <end position="542"/>
    </location>
</feature>
<evidence type="ECO:0000256" key="2">
    <source>
        <dbReference type="ARBA" id="ARBA00022737"/>
    </source>
</evidence>
<feature type="repeat" description="TPR" evidence="7">
    <location>
        <begin position="38"/>
        <end position="71"/>
    </location>
</feature>
<feature type="repeat" description="TPR" evidence="7">
    <location>
        <begin position="442"/>
        <end position="475"/>
    </location>
</feature>
<dbReference type="FunFam" id="1.10.260.100:FF:000004">
    <property type="entry name" value="Putative stress-induced-phosphoprotein 1"/>
    <property type="match status" value="1"/>
</dbReference>
<dbReference type="InterPro" id="IPR006636">
    <property type="entry name" value="STI1_HS-bd"/>
</dbReference>
<dbReference type="FunFam" id="1.25.40.10:FF:000027">
    <property type="entry name" value="stress-induced-phosphoprotein 1 isoform X1"/>
    <property type="match status" value="1"/>
</dbReference>
<dbReference type="InterPro" id="IPR041243">
    <property type="entry name" value="STI1/HOP_DP"/>
</dbReference>
<name>A0A1B6GVL5_9HEMI</name>
<evidence type="ECO:0000256" key="1">
    <source>
        <dbReference type="ARBA" id="ARBA00022490"/>
    </source>
</evidence>
<comment type="subcellular location">
    <subcellularLocation>
        <location evidence="4">Dynein axonemal particle</location>
    </subcellularLocation>
</comment>
<feature type="repeat" description="TPR" evidence="7">
    <location>
        <begin position="72"/>
        <end position="105"/>
    </location>
</feature>
<gene>
    <name evidence="10" type="ORF">g.37611</name>
</gene>
<dbReference type="PROSITE" id="PS50293">
    <property type="entry name" value="TPR_REGION"/>
    <property type="match status" value="2"/>
</dbReference>
<keyword evidence="2" id="KW-0677">Repeat</keyword>
<protein>
    <recommendedName>
        <fullName evidence="5">Stress-induced-phosphoprotein 1</fullName>
    </recommendedName>
</protein>
<evidence type="ECO:0000256" key="7">
    <source>
        <dbReference type="PROSITE-ProRule" id="PRU00339"/>
    </source>
</evidence>
<dbReference type="Pfam" id="PF13414">
    <property type="entry name" value="TPR_11"/>
    <property type="match status" value="1"/>
</dbReference>
<dbReference type="Gene3D" id="1.25.40.10">
    <property type="entry name" value="Tetratricopeptide repeat domain"/>
    <property type="match status" value="3"/>
</dbReference>
<dbReference type="EMBL" id="GECZ01003279">
    <property type="protein sequence ID" value="JAS66490.1"/>
    <property type="molecule type" value="Transcribed_RNA"/>
</dbReference>
<feature type="repeat" description="TPR" evidence="7">
    <location>
        <begin position="239"/>
        <end position="272"/>
    </location>
</feature>
<dbReference type="FunFam" id="1.25.40.10:FF:000010">
    <property type="entry name" value="Stress-induced phosphoprotein 1"/>
    <property type="match status" value="1"/>
</dbReference>
<evidence type="ECO:0000256" key="3">
    <source>
        <dbReference type="ARBA" id="ARBA00022803"/>
    </source>
</evidence>
<feature type="domain" description="STI1" evidence="9">
    <location>
        <begin position="147"/>
        <end position="186"/>
    </location>
</feature>
<feature type="compositionally biased region" description="Pro residues" evidence="8">
    <location>
        <begin position="211"/>
        <end position="227"/>
    </location>
</feature>
<dbReference type="SUPFAM" id="SSF48452">
    <property type="entry name" value="TPR-like"/>
    <property type="match status" value="3"/>
</dbReference>
<dbReference type="PANTHER" id="PTHR22904">
    <property type="entry name" value="TPR REPEAT CONTAINING PROTEIN"/>
    <property type="match status" value="1"/>
</dbReference>
<evidence type="ECO:0000256" key="8">
    <source>
        <dbReference type="SAM" id="MobiDB-lite"/>
    </source>
</evidence>
<dbReference type="PROSITE" id="PS50005">
    <property type="entry name" value="TPR"/>
    <property type="match status" value="6"/>
</dbReference>
<dbReference type="FunFam" id="1.25.40.10:FF:000020">
    <property type="entry name" value="Stress-induced phosphoprotein 1"/>
    <property type="match status" value="1"/>
</dbReference>
<keyword evidence="3 7" id="KW-0802">TPR repeat</keyword>
<dbReference type="SMART" id="SM00028">
    <property type="entry name" value="TPR"/>
    <property type="match status" value="9"/>
</dbReference>